<dbReference type="Pfam" id="PF01794">
    <property type="entry name" value="Ferric_reduct"/>
    <property type="match status" value="1"/>
</dbReference>
<evidence type="ECO:0000256" key="4">
    <source>
        <dbReference type="ARBA" id="ARBA00022692"/>
    </source>
</evidence>
<keyword evidence="16" id="KW-1185">Reference proteome</keyword>
<organism evidence="15 16">
    <name type="scientific">Wickerhamiella sorbophila</name>
    <dbReference type="NCBI Taxonomy" id="45607"/>
    <lineage>
        <taxon>Eukaryota</taxon>
        <taxon>Fungi</taxon>
        <taxon>Dikarya</taxon>
        <taxon>Ascomycota</taxon>
        <taxon>Saccharomycotina</taxon>
        <taxon>Dipodascomycetes</taxon>
        <taxon>Dipodascales</taxon>
        <taxon>Trichomonascaceae</taxon>
        <taxon>Wickerhamiella</taxon>
    </lineage>
</organism>
<feature type="transmembrane region" description="Helical" evidence="11">
    <location>
        <begin position="409"/>
        <end position="432"/>
    </location>
</feature>
<proteinExistence type="predicted"/>
<gene>
    <name evidence="15" type="ORF">B9G98_00128</name>
</gene>
<evidence type="ECO:0000313" key="16">
    <source>
        <dbReference type="Proteomes" id="UP000238350"/>
    </source>
</evidence>
<keyword evidence="2" id="KW-0813">Transport</keyword>
<accession>A0A2T0FBX9</accession>
<dbReference type="CDD" id="cd06186">
    <property type="entry name" value="NOX_Duox_like_FAD_NADP"/>
    <property type="match status" value="1"/>
</dbReference>
<dbReference type="Gene3D" id="3.40.50.80">
    <property type="entry name" value="Nucleotide-binding domain of ferredoxin-NADP reductase (FNR) module"/>
    <property type="match status" value="1"/>
</dbReference>
<evidence type="ECO:0000256" key="6">
    <source>
        <dbReference type="ARBA" id="ARBA00022982"/>
    </source>
</evidence>
<evidence type="ECO:0000256" key="3">
    <source>
        <dbReference type="ARBA" id="ARBA00022630"/>
    </source>
</evidence>
<evidence type="ECO:0000256" key="1">
    <source>
        <dbReference type="ARBA" id="ARBA00004141"/>
    </source>
</evidence>
<dbReference type="PANTHER" id="PTHR32361:SF9">
    <property type="entry name" value="FERRIC REDUCTASE TRANSMEMBRANE COMPONENT 3-RELATED"/>
    <property type="match status" value="1"/>
</dbReference>
<dbReference type="InterPro" id="IPR013121">
    <property type="entry name" value="Fe_red_NAD-bd_6"/>
</dbReference>
<evidence type="ECO:0000259" key="13">
    <source>
        <dbReference type="Pfam" id="PF08022"/>
    </source>
</evidence>
<dbReference type="InterPro" id="IPR039261">
    <property type="entry name" value="FNR_nucleotide-bd"/>
</dbReference>
<dbReference type="STRING" id="45607.A0A2T0FBX9"/>
<feature type="domain" description="FAD-binding 8" evidence="13">
    <location>
        <begin position="490"/>
        <end position="586"/>
    </location>
</feature>
<feature type="transmembrane region" description="Helical" evidence="11">
    <location>
        <begin position="378"/>
        <end position="397"/>
    </location>
</feature>
<dbReference type="InterPro" id="IPR013112">
    <property type="entry name" value="FAD-bd_8"/>
</dbReference>
<dbReference type="Proteomes" id="UP000238350">
    <property type="component" value="Unassembled WGS sequence"/>
</dbReference>
<dbReference type="Pfam" id="PF08022">
    <property type="entry name" value="FAD_binding_8"/>
    <property type="match status" value="1"/>
</dbReference>
<feature type="transmembrane region" description="Helical" evidence="11">
    <location>
        <begin position="236"/>
        <end position="255"/>
    </location>
</feature>
<feature type="transmembrane region" description="Helical" evidence="11">
    <location>
        <begin position="439"/>
        <end position="459"/>
    </location>
</feature>
<dbReference type="GO" id="GO:0005886">
    <property type="term" value="C:plasma membrane"/>
    <property type="evidence" value="ECO:0007669"/>
    <property type="project" value="TreeGrafter"/>
</dbReference>
<dbReference type="GeneID" id="36513877"/>
<dbReference type="InterPro" id="IPR013130">
    <property type="entry name" value="Fe3_Rdtase_TM_dom"/>
</dbReference>
<sequence length="763" mass="87382">MEKKVGRGGLQAVSVWFTVAIRTSSRSRRIRVLQDLWVPAGIRHQQPHQNQSLKWCLEPPPRIWISVSRNSVMLRLFYLLLATLVAADARVDLWYWPCSEIIISNQAVAKLATSPLFDFQIKAMCQNRDALISLYQCFDGLGELMQDKIGIDKGIKLSWDYINYECKEVNTTVLYTYDEIKPIWENNKPTQDFYTANQTGSGTFTTPRNMTDGLMWATFGKYTNIWTSFAYSEATVYYVMGCMCLGVIFNFMSWITPKLAGAAANSWPSRQVRRYVTMPATFGPRVSYWFSFYGQRLPVIMLIGYFILCLVLYFPTYEIYTYKWLPHRYQIWGWFIGVRSGYFCMYKLPYLFLFGGRNNILIWLTGWDMSVFNIWHRWIGRLATIDAIVHFVAWSIYYQTTIGKTWKLLYWVEGVIAMIAMIIMCVQGWVYIRRFAYDFFVLLHIALAIVTIVTLYYHVLYVDETLELCYAVFAIWGFDHAARLARLVMHGVSNATVVETADDFLTFTVPHNGPIKAYAGSHVYIHICHPLYFWQSHPLSSHETPEGIKLVCRVRNGLTKKIRDMVRSKGGERNFKILVDGPYGVPVNTGSYDEVAYYAGGIGITAIYSHITKRFNSATKQLASLHWVIPDRRPLLVFEKELKTLAANNVAVHVHIDPLPGATVDALPPMTEELSSISEMSDDLKLAIDTAENSVTENIGVQEHNGRPDLSTLISEQIRESQGSLLVMCCGPSPMNLMARSTVANNLNLTRNYIQYFDEGFGM</sequence>
<dbReference type="InterPro" id="IPR051410">
    <property type="entry name" value="Ferric/Cupric_Reductase"/>
</dbReference>
<dbReference type="EMBL" id="NDIQ01000001">
    <property type="protein sequence ID" value="PRT52508.1"/>
    <property type="molecule type" value="Genomic_DNA"/>
</dbReference>
<dbReference type="GO" id="GO:0015677">
    <property type="term" value="P:copper ion import"/>
    <property type="evidence" value="ECO:0007669"/>
    <property type="project" value="TreeGrafter"/>
</dbReference>
<dbReference type="SFLD" id="SFLDG01168">
    <property type="entry name" value="Ferric_reductase_subgroup_(FRE"/>
    <property type="match status" value="1"/>
</dbReference>
<dbReference type="OrthoDB" id="167398at2759"/>
<keyword evidence="8" id="KW-0560">Oxidoreductase</keyword>
<keyword evidence="3" id="KW-0285">Flavoprotein</keyword>
<evidence type="ECO:0000313" key="15">
    <source>
        <dbReference type="EMBL" id="PRT52508.1"/>
    </source>
</evidence>
<keyword evidence="4 11" id="KW-0812">Transmembrane</keyword>
<evidence type="ECO:0000259" key="14">
    <source>
        <dbReference type="Pfam" id="PF08030"/>
    </source>
</evidence>
<dbReference type="PANTHER" id="PTHR32361">
    <property type="entry name" value="FERRIC/CUPRIC REDUCTASE TRANSMEMBRANE COMPONENT"/>
    <property type="match status" value="1"/>
</dbReference>
<dbReference type="GO" id="GO:0000293">
    <property type="term" value="F:ferric-chelate reductase activity"/>
    <property type="evidence" value="ECO:0007669"/>
    <property type="project" value="UniProtKB-ARBA"/>
</dbReference>
<protein>
    <submittedName>
        <fullName evidence="15">Putative ferric reductase transmembrane component</fullName>
    </submittedName>
</protein>
<comment type="caution">
    <text evidence="15">The sequence shown here is derived from an EMBL/GenBank/DDBJ whole genome shotgun (WGS) entry which is preliminary data.</text>
</comment>
<keyword evidence="10 11" id="KW-0472">Membrane</keyword>
<dbReference type="SFLD" id="SFLDS00052">
    <property type="entry name" value="Ferric_Reductase_Domain"/>
    <property type="match status" value="1"/>
</dbReference>
<name>A0A2T0FBX9_9ASCO</name>
<evidence type="ECO:0000256" key="8">
    <source>
        <dbReference type="ARBA" id="ARBA00023002"/>
    </source>
</evidence>
<dbReference type="GO" id="GO:0006879">
    <property type="term" value="P:intracellular iron ion homeostasis"/>
    <property type="evidence" value="ECO:0007669"/>
    <property type="project" value="TreeGrafter"/>
</dbReference>
<evidence type="ECO:0000259" key="12">
    <source>
        <dbReference type="Pfam" id="PF01794"/>
    </source>
</evidence>
<keyword evidence="5" id="KW-0274">FAD</keyword>
<feature type="transmembrane region" description="Helical" evidence="11">
    <location>
        <begin position="297"/>
        <end position="316"/>
    </location>
</feature>
<dbReference type="SUPFAM" id="SSF52343">
    <property type="entry name" value="Ferredoxin reductase-like, C-terminal NADP-linked domain"/>
    <property type="match status" value="1"/>
</dbReference>
<feature type="domain" description="Ferric oxidoreductase" evidence="12">
    <location>
        <begin position="341"/>
        <end position="454"/>
    </location>
</feature>
<evidence type="ECO:0000256" key="11">
    <source>
        <dbReference type="SAM" id="Phobius"/>
    </source>
</evidence>
<evidence type="ECO:0000256" key="2">
    <source>
        <dbReference type="ARBA" id="ARBA00022448"/>
    </source>
</evidence>
<dbReference type="Pfam" id="PF08030">
    <property type="entry name" value="NAD_binding_6"/>
    <property type="match status" value="1"/>
</dbReference>
<evidence type="ECO:0000256" key="9">
    <source>
        <dbReference type="ARBA" id="ARBA00023065"/>
    </source>
</evidence>
<evidence type="ECO:0000256" key="7">
    <source>
        <dbReference type="ARBA" id="ARBA00022989"/>
    </source>
</evidence>
<comment type="subcellular location">
    <subcellularLocation>
        <location evidence="1">Membrane</location>
        <topology evidence="1">Multi-pass membrane protein</topology>
    </subcellularLocation>
</comment>
<evidence type="ECO:0000256" key="5">
    <source>
        <dbReference type="ARBA" id="ARBA00022827"/>
    </source>
</evidence>
<keyword evidence="6" id="KW-0249">Electron transport</keyword>
<dbReference type="RefSeq" id="XP_024662454.1">
    <property type="nucleotide sequence ID" value="XM_024806686.1"/>
</dbReference>
<feature type="domain" description="Ferric reductase NAD binding" evidence="14">
    <location>
        <begin position="592"/>
        <end position="743"/>
    </location>
</feature>
<keyword evidence="9" id="KW-0406">Ion transport</keyword>
<evidence type="ECO:0000256" key="10">
    <source>
        <dbReference type="ARBA" id="ARBA00023136"/>
    </source>
</evidence>
<keyword evidence="7 11" id="KW-1133">Transmembrane helix</keyword>
<dbReference type="AlphaFoldDB" id="A0A2T0FBX9"/>
<reference evidence="15 16" key="1">
    <citation type="submission" date="2017-04" db="EMBL/GenBank/DDBJ databases">
        <title>Genome sequencing of [Candida] sorbophila.</title>
        <authorList>
            <person name="Ahn J.O."/>
        </authorList>
    </citation>
    <scope>NUCLEOTIDE SEQUENCE [LARGE SCALE GENOMIC DNA]</scope>
    <source>
        <strain evidence="15 16">DS02</strain>
    </source>
</reference>
<dbReference type="GO" id="GO:0006826">
    <property type="term" value="P:iron ion transport"/>
    <property type="evidence" value="ECO:0007669"/>
    <property type="project" value="TreeGrafter"/>
</dbReference>